<proteinExistence type="predicted"/>
<keyword evidence="2" id="KW-0732">Signal</keyword>
<evidence type="ECO:0000256" key="1">
    <source>
        <dbReference type="SAM" id="MobiDB-lite"/>
    </source>
</evidence>
<feature type="region of interest" description="Disordered" evidence="1">
    <location>
        <begin position="31"/>
        <end position="50"/>
    </location>
</feature>
<protein>
    <submittedName>
        <fullName evidence="3">Uncharacterized protein</fullName>
    </submittedName>
</protein>
<organism evidence="3 4">
    <name type="scientific">Linnemannia exigua</name>
    <dbReference type="NCBI Taxonomy" id="604196"/>
    <lineage>
        <taxon>Eukaryota</taxon>
        <taxon>Fungi</taxon>
        <taxon>Fungi incertae sedis</taxon>
        <taxon>Mucoromycota</taxon>
        <taxon>Mortierellomycotina</taxon>
        <taxon>Mortierellomycetes</taxon>
        <taxon>Mortierellales</taxon>
        <taxon>Mortierellaceae</taxon>
        <taxon>Linnemannia</taxon>
    </lineage>
</organism>
<name>A0AAD4H527_9FUNG</name>
<dbReference type="EMBL" id="JAAAIL010000910">
    <property type="protein sequence ID" value="KAG0272527.1"/>
    <property type="molecule type" value="Genomic_DNA"/>
</dbReference>
<evidence type="ECO:0000256" key="2">
    <source>
        <dbReference type="SAM" id="SignalP"/>
    </source>
</evidence>
<dbReference type="Proteomes" id="UP001194580">
    <property type="component" value="Unassembled WGS sequence"/>
</dbReference>
<feature type="signal peptide" evidence="2">
    <location>
        <begin position="1"/>
        <end position="23"/>
    </location>
</feature>
<gene>
    <name evidence="3" type="ORF">BGZ95_011726</name>
</gene>
<sequence length="538" mass="57948">MLSRSTVIFTATCLLLLGSWTHAKPIPYSSSRTLSTTGRKGTSSPIPIPTLIPGHLRPEPTWLQWPPVDALAVTPRFKPIYVTDEVVDFIVDVPKDSLETSVTLHFDGAGSTAFEAPVRPGTNIVSVPRANIAATTTDVTVTVGSDKAKATFAIHHQPAPGTSHTIRVDYLHGSLVPQQQPGSVPSPSKPALFPFGMYAGFSSFGAKDPVGAMRELKEMGINHVNFVPPYEDGVQIKALLAAAHDVGVSIQYDMRHTYINTANVTSEVNSVKAYDSLATWYTADEPDGQGFAPEPQSSINAYRTINSIDPHRPVMLVLNLAHTSAAQFAPAVDIMMTDVYPIGLDPLQCNPGPNGGCCGCNGCVGDMATDIRRRMQSYRSQLAKIGKPRMPIWMVLQAFSDPKSCWARAPTPAEYNLMAYVSLIYGAKGLMGWIYPGGLTPELKQLVPTLSRELVPLASRFILGGDQIVEYTVSKQQISAGAWRTTVDGARLYIVANTGNNAVTLSDADVAAIFGQDTVLVEGRRTLEPLAVLTLTTN</sequence>
<dbReference type="SUPFAM" id="SSF51445">
    <property type="entry name" value="(Trans)glycosidases"/>
    <property type="match status" value="1"/>
</dbReference>
<dbReference type="Gene3D" id="3.20.20.80">
    <property type="entry name" value="Glycosidases"/>
    <property type="match status" value="1"/>
</dbReference>
<dbReference type="AlphaFoldDB" id="A0AAD4H527"/>
<feature type="chain" id="PRO_5042161920" evidence="2">
    <location>
        <begin position="24"/>
        <end position="538"/>
    </location>
</feature>
<evidence type="ECO:0000313" key="4">
    <source>
        <dbReference type="Proteomes" id="UP001194580"/>
    </source>
</evidence>
<reference evidence="3" key="1">
    <citation type="journal article" date="2020" name="Fungal Divers.">
        <title>Resolving the Mortierellaceae phylogeny through synthesis of multi-gene phylogenetics and phylogenomics.</title>
        <authorList>
            <person name="Vandepol N."/>
            <person name="Liber J."/>
            <person name="Desiro A."/>
            <person name="Na H."/>
            <person name="Kennedy M."/>
            <person name="Barry K."/>
            <person name="Grigoriev I.V."/>
            <person name="Miller A.N."/>
            <person name="O'Donnell K."/>
            <person name="Stajich J.E."/>
            <person name="Bonito G."/>
        </authorList>
    </citation>
    <scope>NUCLEOTIDE SEQUENCE</scope>
    <source>
        <strain evidence="3">NRRL 28262</strain>
    </source>
</reference>
<keyword evidence="4" id="KW-1185">Reference proteome</keyword>
<comment type="caution">
    <text evidence="3">The sequence shown here is derived from an EMBL/GenBank/DDBJ whole genome shotgun (WGS) entry which is preliminary data.</text>
</comment>
<dbReference type="InterPro" id="IPR017853">
    <property type="entry name" value="GH"/>
</dbReference>
<accession>A0AAD4H527</accession>
<feature type="compositionally biased region" description="Polar residues" evidence="1">
    <location>
        <begin position="31"/>
        <end position="41"/>
    </location>
</feature>
<evidence type="ECO:0000313" key="3">
    <source>
        <dbReference type="EMBL" id="KAG0272527.1"/>
    </source>
</evidence>